<reference evidence="1 2" key="1">
    <citation type="journal article" date="2013" name="BMC Genomics">
        <title>Genomics-driven discovery of the pneumocandin biosynthetic gene cluster in the fungus Glarea lozoyensis.</title>
        <authorList>
            <person name="Chen L."/>
            <person name="Yue Q."/>
            <person name="Zhang X."/>
            <person name="Xiang M."/>
            <person name="Wang C."/>
            <person name="Li S."/>
            <person name="Che Y."/>
            <person name="Ortiz-Lopez F.J."/>
            <person name="Bills G.F."/>
            <person name="Liu X."/>
            <person name="An Z."/>
        </authorList>
    </citation>
    <scope>NUCLEOTIDE SEQUENCE [LARGE SCALE GENOMIC DNA]</scope>
    <source>
        <strain evidence="2">ATCC 20868 / MF5171</strain>
    </source>
</reference>
<evidence type="ECO:0000313" key="2">
    <source>
        <dbReference type="Proteomes" id="UP000016922"/>
    </source>
</evidence>
<proteinExistence type="predicted"/>
<dbReference type="HOGENOM" id="CLU_2277783_0_0_1"/>
<accession>S3E714</accession>
<dbReference type="GeneID" id="19466209"/>
<dbReference type="KEGG" id="glz:GLAREA_07156"/>
<sequence>MKEGKRPGMMNDVFEITRQNKTEAEEQTEMNNTLHLDSGSHGHRQHSGRDFIPSLRVHESFQVAAGLTCKMWNIESIEGATRSGILLDHRWHLASGIAEEQD</sequence>
<evidence type="ECO:0000313" key="1">
    <source>
        <dbReference type="EMBL" id="EPE34143.1"/>
    </source>
</evidence>
<dbReference type="Proteomes" id="UP000016922">
    <property type="component" value="Unassembled WGS sequence"/>
</dbReference>
<protein>
    <submittedName>
        <fullName evidence="1">Uncharacterized protein</fullName>
    </submittedName>
</protein>
<gene>
    <name evidence="1" type="ORF">GLAREA_07156</name>
</gene>
<dbReference type="AlphaFoldDB" id="S3E714"/>
<organism evidence="1 2">
    <name type="scientific">Glarea lozoyensis (strain ATCC 20868 / MF5171)</name>
    <dbReference type="NCBI Taxonomy" id="1116229"/>
    <lineage>
        <taxon>Eukaryota</taxon>
        <taxon>Fungi</taxon>
        <taxon>Dikarya</taxon>
        <taxon>Ascomycota</taxon>
        <taxon>Pezizomycotina</taxon>
        <taxon>Leotiomycetes</taxon>
        <taxon>Helotiales</taxon>
        <taxon>Helotiaceae</taxon>
        <taxon>Glarea</taxon>
    </lineage>
</organism>
<dbReference type="EMBL" id="KE145357">
    <property type="protein sequence ID" value="EPE34143.1"/>
    <property type="molecule type" value="Genomic_DNA"/>
</dbReference>
<keyword evidence="2" id="KW-1185">Reference proteome</keyword>
<dbReference type="RefSeq" id="XP_008079295.1">
    <property type="nucleotide sequence ID" value="XM_008081104.1"/>
</dbReference>
<name>S3E714_GLAL2</name>